<gene>
    <name evidence="1" type="ORF">APS56_11805</name>
</gene>
<accession>A0A0P0CHW1</accession>
<evidence type="ECO:0000313" key="1">
    <source>
        <dbReference type="EMBL" id="ALJ05767.1"/>
    </source>
</evidence>
<dbReference type="RefSeq" id="WP_054728348.1">
    <property type="nucleotide sequence ID" value="NZ_CP012898.1"/>
</dbReference>
<proteinExistence type="predicted"/>
<reference evidence="1 2" key="1">
    <citation type="submission" date="2015-10" db="EMBL/GenBank/DDBJ databases">
        <authorList>
            <person name="Gilbert D.G."/>
        </authorList>
    </citation>
    <scope>NUCLEOTIDE SEQUENCE [LARGE SCALE GENOMIC DNA]</scope>
    <source>
        <strain evidence="2">HZ-22</strain>
    </source>
</reference>
<dbReference type="STRING" id="1736674.APS56_11805"/>
<dbReference type="Proteomes" id="UP000057981">
    <property type="component" value="Chromosome"/>
</dbReference>
<dbReference type="OrthoDB" id="1447587at2"/>
<keyword evidence="2" id="KW-1185">Reference proteome</keyword>
<dbReference type="KEGG" id="ahz:APS56_11805"/>
<dbReference type="EMBL" id="CP012898">
    <property type="protein sequence ID" value="ALJ05767.1"/>
    <property type="molecule type" value="Genomic_DNA"/>
</dbReference>
<organism evidence="1 2">
    <name type="scientific">Pseudalgibacter alginicilyticus</name>
    <dbReference type="NCBI Taxonomy" id="1736674"/>
    <lineage>
        <taxon>Bacteria</taxon>
        <taxon>Pseudomonadati</taxon>
        <taxon>Bacteroidota</taxon>
        <taxon>Flavobacteriia</taxon>
        <taxon>Flavobacteriales</taxon>
        <taxon>Flavobacteriaceae</taxon>
        <taxon>Pseudalgibacter</taxon>
    </lineage>
</organism>
<dbReference type="AlphaFoldDB" id="A0A0P0CHW1"/>
<evidence type="ECO:0000313" key="2">
    <source>
        <dbReference type="Proteomes" id="UP000057981"/>
    </source>
</evidence>
<name>A0A0P0CHW1_9FLAO</name>
<protein>
    <submittedName>
        <fullName evidence="1">Uncharacterized protein</fullName>
    </submittedName>
</protein>
<sequence>MKTLLPNNVFCSTFGHNYFKVKNVNSETSEIVCKCCGNKFLSTSQGDVLQISFGNNDIETLIDYLDFQEHRFRKKTA</sequence>